<name>A0ABY8V182_9BACI</name>
<keyword evidence="9" id="KW-1185">Reference proteome</keyword>
<evidence type="ECO:0000256" key="1">
    <source>
        <dbReference type="ARBA" id="ARBA00004141"/>
    </source>
</evidence>
<evidence type="ECO:0000256" key="5">
    <source>
        <dbReference type="SAM" id="Phobius"/>
    </source>
</evidence>
<feature type="transmembrane region" description="Helical" evidence="5">
    <location>
        <begin position="20"/>
        <end position="38"/>
    </location>
</feature>
<accession>A0ABY8V182</accession>
<dbReference type="NCBIfam" id="TIGR03062">
    <property type="entry name" value="pip_yhgE_Cterm"/>
    <property type="match status" value="1"/>
</dbReference>
<evidence type="ECO:0000256" key="4">
    <source>
        <dbReference type="ARBA" id="ARBA00023136"/>
    </source>
</evidence>
<sequence>MKAVWNSFTRDWKSIATNWVAMVLIGGLIILPSLYAWFNIDASWDPYSQTDQLPVGIVNEDKGATVRDQQIDVGERLVDTLKENKKFDWHFTDQPDAMEKLEYGDYYAVIVIPENFSQKLATVVQDRPEKAEVAYYVNEKINAIAPKITNKGASVIVDQITSSFISEVNGRVAELFNQLGVELEKDLPDIKRFEEYVFKLEENLPKIHDLISGAYSDSKEAEGVINDVQALIPQAQNVTEQGLTSIDETTSFLSKAEERLNELAPKVKEDLKTAQETADEVNAFLKEIQSTDIDLSKGQEIQKKIDSQLADSISQVQNVQQILKQVQEEPPEGEQANGETSTNNEAISNALADLDTITQGLKALQETNGKIETFLIDKQKSIEATLADLQETSESTSNRIGDFLKEYNESIEPTVISEVASAKDTLAEARSILSEAQSTIPRVDRILNNTEKDIDEGQGILEYMLNEYPYVNEKVNRLADRIREIQGETDINKLIELLKNDPKAEQSFFEDPIMLRKNALFPIENYGTGMTPFYTVLSLWVGALLLVSLLTTDPVHGEEYRIYERYFGKLATFVSIGILQTLVVTLGNLYLLRIDIADPLYFILFGMVVSVVFMTIVYTLVSVLGDVGKAAAIVILVLQIAGSGGTYPVALLPEFFQTIHPFLPFSYAVDLLREAVGGIVDARVKTDLLFLTGFWVLFIVIGAFLKGPLHKGTRSLMEKSRKSGMFH</sequence>
<dbReference type="Pfam" id="PF01061">
    <property type="entry name" value="ABC2_membrane"/>
    <property type="match status" value="1"/>
</dbReference>
<keyword evidence="2 5" id="KW-0812">Transmembrane</keyword>
<keyword evidence="4 5" id="KW-0472">Membrane</keyword>
<feature type="domain" description="ABC-2 type transporter transmembrane" evidence="7">
    <location>
        <begin position="22"/>
        <end position="161"/>
    </location>
</feature>
<dbReference type="InterPro" id="IPR013525">
    <property type="entry name" value="ABC2_TM"/>
</dbReference>
<dbReference type="RefSeq" id="WP_231415781.1">
    <property type="nucleotide sequence ID" value="NZ_CP126446.1"/>
</dbReference>
<feature type="domain" description="ABC-2 type transporter transmembrane" evidence="6">
    <location>
        <begin position="560"/>
        <end position="674"/>
    </location>
</feature>
<dbReference type="EMBL" id="CP126446">
    <property type="protein sequence ID" value="WIF99514.1"/>
    <property type="molecule type" value="Genomic_DNA"/>
</dbReference>
<proteinExistence type="predicted"/>
<evidence type="ECO:0000256" key="2">
    <source>
        <dbReference type="ARBA" id="ARBA00022692"/>
    </source>
</evidence>
<dbReference type="InterPro" id="IPR017500">
    <property type="entry name" value="Phage_infect_YhgE_N"/>
</dbReference>
<dbReference type="PANTHER" id="PTHR43077:SF10">
    <property type="entry name" value="TRANSPORT PERMEASE PROTEIN"/>
    <property type="match status" value="1"/>
</dbReference>
<keyword evidence="3 5" id="KW-1133">Transmembrane helix</keyword>
<dbReference type="NCBIfam" id="TIGR03061">
    <property type="entry name" value="pip_yhgE_Nterm"/>
    <property type="match status" value="1"/>
</dbReference>
<evidence type="ECO:0000313" key="8">
    <source>
        <dbReference type="EMBL" id="WIF99514.1"/>
    </source>
</evidence>
<reference evidence="8 9" key="1">
    <citation type="submission" date="2023-05" db="EMBL/GenBank/DDBJ databases">
        <title>Comparative genomics reveals the evidence of polycyclic aromatic hydrocarbons degradation in moderately halophilic genus Pontibacillus.</title>
        <authorList>
            <person name="Yang H."/>
            <person name="Qian Z."/>
        </authorList>
    </citation>
    <scope>NUCLEOTIDE SEQUENCE [LARGE SCALE GENOMIC DNA]</scope>
    <source>
        <strain evidence="9">HN14</strain>
    </source>
</reference>
<protein>
    <submittedName>
        <fullName evidence="8">YhgE/Pip domain-containing protein</fullName>
    </submittedName>
</protein>
<evidence type="ECO:0000259" key="7">
    <source>
        <dbReference type="Pfam" id="PF12698"/>
    </source>
</evidence>
<dbReference type="Gene3D" id="3.40.1710.10">
    <property type="entry name" value="abc type-2 transporter like domain"/>
    <property type="match status" value="1"/>
</dbReference>
<dbReference type="InterPro" id="IPR051328">
    <property type="entry name" value="T7SS_ABC-Transporter"/>
</dbReference>
<feature type="transmembrane region" description="Helical" evidence="5">
    <location>
        <begin position="630"/>
        <end position="650"/>
    </location>
</feature>
<dbReference type="Proteomes" id="UP001236652">
    <property type="component" value="Chromosome"/>
</dbReference>
<comment type="subcellular location">
    <subcellularLocation>
        <location evidence="1">Membrane</location>
        <topology evidence="1">Multi-pass membrane protein</topology>
    </subcellularLocation>
</comment>
<feature type="transmembrane region" description="Helical" evidence="5">
    <location>
        <begin position="600"/>
        <end position="623"/>
    </location>
</feature>
<feature type="transmembrane region" description="Helical" evidence="5">
    <location>
        <begin position="688"/>
        <end position="709"/>
    </location>
</feature>
<dbReference type="PANTHER" id="PTHR43077">
    <property type="entry name" value="TRANSPORT PERMEASE YVFS-RELATED"/>
    <property type="match status" value="1"/>
</dbReference>
<feature type="transmembrane region" description="Helical" evidence="5">
    <location>
        <begin position="532"/>
        <end position="550"/>
    </location>
</feature>
<organism evidence="8 9">
    <name type="scientific">Pontibacillus chungwhensis</name>
    <dbReference type="NCBI Taxonomy" id="265426"/>
    <lineage>
        <taxon>Bacteria</taxon>
        <taxon>Bacillati</taxon>
        <taxon>Bacillota</taxon>
        <taxon>Bacilli</taxon>
        <taxon>Bacillales</taxon>
        <taxon>Bacillaceae</taxon>
        <taxon>Pontibacillus</taxon>
    </lineage>
</organism>
<feature type="transmembrane region" description="Helical" evidence="5">
    <location>
        <begin position="570"/>
        <end position="594"/>
    </location>
</feature>
<gene>
    <name evidence="8" type="ORF">QNI29_07610</name>
</gene>
<evidence type="ECO:0000313" key="9">
    <source>
        <dbReference type="Proteomes" id="UP001236652"/>
    </source>
</evidence>
<evidence type="ECO:0000256" key="3">
    <source>
        <dbReference type="ARBA" id="ARBA00022989"/>
    </source>
</evidence>
<dbReference type="InterPro" id="IPR017501">
    <property type="entry name" value="Phage_infect_YhgE_C"/>
</dbReference>
<dbReference type="Pfam" id="PF12698">
    <property type="entry name" value="ABC2_membrane_3"/>
    <property type="match status" value="1"/>
</dbReference>
<evidence type="ECO:0000259" key="6">
    <source>
        <dbReference type="Pfam" id="PF01061"/>
    </source>
</evidence>